<name>A0ABT5L9N5_9MOLU</name>
<dbReference type="Proteomes" id="UP001221763">
    <property type="component" value="Unassembled WGS sequence"/>
</dbReference>
<keyword evidence="2" id="KW-1185">Reference proteome</keyword>
<reference evidence="1 2" key="1">
    <citation type="journal article" date="2023" name="Plant">
        <title>Draft Genome Sequence Resource of CBPPT1, a 'Candidatus Phytoplasma trifolii'-Related Strain Associated with Potato Purple Top Disease in the Columbia Basin, U.S.A.</title>
        <authorList>
            <person name="Wei W."/>
            <person name="Shao J."/>
            <person name="Bottner-Parker K.D."/>
            <person name="Zhao Y."/>
        </authorList>
    </citation>
    <scope>NUCLEOTIDE SEQUENCE [LARGE SCALE GENOMIC DNA]</scope>
    <source>
        <strain evidence="1 2">CBPPT1</strain>
    </source>
</reference>
<proteinExistence type="predicted"/>
<feature type="non-terminal residue" evidence="1">
    <location>
        <position position="1"/>
    </location>
</feature>
<comment type="caution">
    <text evidence="1">The sequence shown here is derived from an EMBL/GenBank/DDBJ whole genome shotgun (WGS) entry which is preliminary data.</text>
</comment>
<evidence type="ECO:0000313" key="2">
    <source>
        <dbReference type="Proteomes" id="UP001221763"/>
    </source>
</evidence>
<organism evidence="1 2">
    <name type="scientific">Columbia Basin potato purple top phytoplasma</name>
    <dbReference type="NCBI Taxonomy" id="307134"/>
    <lineage>
        <taxon>Bacteria</taxon>
        <taxon>Bacillati</taxon>
        <taxon>Mycoplasmatota</taxon>
        <taxon>Mollicutes</taxon>
        <taxon>Acholeplasmatales</taxon>
        <taxon>Acholeplasmataceae</taxon>
        <taxon>Candidatus Phytoplasma</taxon>
        <taxon>16SrVI (Clover proliferation group)</taxon>
    </lineage>
</organism>
<accession>A0ABT5L9N5</accession>
<dbReference type="EMBL" id="JANHJP010000019">
    <property type="protein sequence ID" value="MDC9032290.1"/>
    <property type="molecule type" value="Genomic_DNA"/>
</dbReference>
<gene>
    <name evidence="1" type="ORF">M8044_000513</name>
</gene>
<evidence type="ECO:0000313" key="1">
    <source>
        <dbReference type="EMBL" id="MDC9032290.1"/>
    </source>
</evidence>
<sequence>SPLALKRKTYFLLKSFKTEDDDFSIYSP</sequence>
<protein>
    <submittedName>
        <fullName evidence="1">Uncharacterized protein</fullName>
    </submittedName>
</protein>